<name>A0A9P4JKW0_9PLEO</name>
<dbReference type="InterPro" id="IPR011050">
    <property type="entry name" value="Pectin_lyase_fold/virulence"/>
</dbReference>
<dbReference type="Gene3D" id="2.160.20.10">
    <property type="entry name" value="Single-stranded right-handed beta-helix, Pectin lyase-like"/>
    <property type="match status" value="2"/>
</dbReference>
<dbReference type="SUPFAM" id="SSF51126">
    <property type="entry name" value="Pectin lyase-like"/>
    <property type="match status" value="2"/>
</dbReference>
<dbReference type="CDD" id="cd23668">
    <property type="entry name" value="GH55_beta13glucanase-like"/>
    <property type="match status" value="1"/>
</dbReference>
<sequence length="749" mass="80980">MSQDDPAYWLRDMPHFGLAAFNPNPPAYKVWRNIKDYGAKGDGVTDDTIAINAAIREGNRCGPRACQSSTTSPAVIYFPAGTYIVSSSIIPYYMTQLIGNPNSPAVLKATPGFEGLGVIDADPYPDERQAWASINIFFRQIRNINIDLTAILPEKPATGLHWPTGQATSLQNVKIIMTPSATSQQQGLFIENGSGGFISDIEVTGGLYGLNIGNQQFTMRNIKVSNAIVGISQIWNWGWLYQGLTLSDCNIAFSMINGLSVNQTVGSVVIVDSSVTNCPVFVDMAWTPTAAPAAAGQLILENIDLSNVPIAVRGSNQTVLPGGSSTIRAWGQGRRYIPNGPEVWQGSLNPASRSGGLLKDRSFYSKAKPQYETLGIDQFISVRSQGAKGDGITDDTTSIKNAIKSAASSRKILFFDHGVYKVTDTIYVPPGSRMVGETYSVIMAAGTVWADKTNPVPVVQIGKPDETGSLEWSDMVVSTQGSTPGAKLIEWNLAATPGSGMWDVHTRIGGFQGTNLQVAQCPIHAPVSNACMAAYMSLHITKSGSNAYLENTWFWTADHDLDDWNSTRISVYTGRGLLVEGSNVWLYGTGVEHHSLYQFQFSGAKNIVAGFIQTETPYWQPVPDAKSQPYPVNPAINDPDYTGLCSTTNCDALGLRVINSESVLIYGAGLYSFFNNYSTKCSDKPEEGGKEDCQSRIFSIEGDSSDIVVYGLNTIGSQSMVTVDGVDKAKWEDNVSVFPNTIAHFAHGM</sequence>
<dbReference type="PANTHER" id="PTHR33928:SF2">
    <property type="entry name" value="PECTATE LYASE SUPERFAMILY PROTEIN DOMAIN-CONTAINING PROTEIN-RELATED"/>
    <property type="match status" value="1"/>
</dbReference>
<dbReference type="AlphaFoldDB" id="A0A9P4JKW0"/>
<comment type="caution">
    <text evidence="2">The sequence shown here is derived from an EMBL/GenBank/DDBJ whole genome shotgun (WGS) entry which is preliminary data.</text>
</comment>
<proteinExistence type="predicted"/>
<dbReference type="PANTHER" id="PTHR33928">
    <property type="entry name" value="POLYGALACTURONASE QRT3"/>
    <property type="match status" value="1"/>
</dbReference>
<dbReference type="EMBL" id="ML994150">
    <property type="protein sequence ID" value="KAF2198358.1"/>
    <property type="molecule type" value="Genomic_DNA"/>
</dbReference>
<evidence type="ECO:0000313" key="3">
    <source>
        <dbReference type="Proteomes" id="UP000799536"/>
    </source>
</evidence>
<dbReference type="InterPro" id="IPR012334">
    <property type="entry name" value="Pectin_lyas_fold"/>
</dbReference>
<dbReference type="InterPro" id="IPR039279">
    <property type="entry name" value="QRT3-like"/>
</dbReference>
<feature type="domain" description="Rhamnogalacturonase A/B/Epimerase-like pectate lyase" evidence="1">
    <location>
        <begin position="379"/>
        <end position="447"/>
    </location>
</feature>
<dbReference type="Pfam" id="PF12708">
    <property type="entry name" value="Pect-lyase_RHGA_epim"/>
    <property type="match status" value="2"/>
</dbReference>
<dbReference type="InterPro" id="IPR024535">
    <property type="entry name" value="RHGA/B-epi-like_pectate_lyase"/>
</dbReference>
<evidence type="ECO:0000259" key="1">
    <source>
        <dbReference type="Pfam" id="PF12708"/>
    </source>
</evidence>
<organism evidence="2 3">
    <name type="scientific">Delitschia confertaspora ATCC 74209</name>
    <dbReference type="NCBI Taxonomy" id="1513339"/>
    <lineage>
        <taxon>Eukaryota</taxon>
        <taxon>Fungi</taxon>
        <taxon>Dikarya</taxon>
        <taxon>Ascomycota</taxon>
        <taxon>Pezizomycotina</taxon>
        <taxon>Dothideomycetes</taxon>
        <taxon>Pleosporomycetidae</taxon>
        <taxon>Pleosporales</taxon>
        <taxon>Delitschiaceae</taxon>
        <taxon>Delitschia</taxon>
    </lineage>
</organism>
<evidence type="ECO:0000313" key="2">
    <source>
        <dbReference type="EMBL" id="KAF2198358.1"/>
    </source>
</evidence>
<reference evidence="2" key="1">
    <citation type="journal article" date="2020" name="Stud. Mycol.">
        <title>101 Dothideomycetes genomes: a test case for predicting lifestyles and emergence of pathogens.</title>
        <authorList>
            <person name="Haridas S."/>
            <person name="Albert R."/>
            <person name="Binder M."/>
            <person name="Bloem J."/>
            <person name="Labutti K."/>
            <person name="Salamov A."/>
            <person name="Andreopoulos B."/>
            <person name="Baker S."/>
            <person name="Barry K."/>
            <person name="Bills G."/>
            <person name="Bluhm B."/>
            <person name="Cannon C."/>
            <person name="Castanera R."/>
            <person name="Culley D."/>
            <person name="Daum C."/>
            <person name="Ezra D."/>
            <person name="Gonzalez J."/>
            <person name="Henrissat B."/>
            <person name="Kuo A."/>
            <person name="Liang C."/>
            <person name="Lipzen A."/>
            <person name="Lutzoni F."/>
            <person name="Magnuson J."/>
            <person name="Mondo S."/>
            <person name="Nolan M."/>
            <person name="Ohm R."/>
            <person name="Pangilinan J."/>
            <person name="Park H.-J."/>
            <person name="Ramirez L."/>
            <person name="Alfaro M."/>
            <person name="Sun H."/>
            <person name="Tritt A."/>
            <person name="Yoshinaga Y."/>
            <person name="Zwiers L.-H."/>
            <person name="Turgeon B."/>
            <person name="Goodwin S."/>
            <person name="Spatafora J."/>
            <person name="Crous P."/>
            <person name="Grigoriev I."/>
        </authorList>
    </citation>
    <scope>NUCLEOTIDE SEQUENCE</scope>
    <source>
        <strain evidence="2">ATCC 74209</strain>
    </source>
</reference>
<dbReference type="Proteomes" id="UP000799536">
    <property type="component" value="Unassembled WGS sequence"/>
</dbReference>
<protein>
    <submittedName>
        <fullName evidence="2">Exo-beta 1,3 glucanase-like protein</fullName>
    </submittedName>
</protein>
<dbReference type="GO" id="GO:0004650">
    <property type="term" value="F:polygalacturonase activity"/>
    <property type="evidence" value="ECO:0007669"/>
    <property type="project" value="InterPro"/>
</dbReference>
<feature type="domain" description="Rhamnogalacturonase A/B/Epimerase-like pectate lyase" evidence="1">
    <location>
        <begin position="31"/>
        <end position="251"/>
    </location>
</feature>
<accession>A0A9P4JKW0</accession>
<dbReference type="OrthoDB" id="1046782at2759"/>
<dbReference type="FunFam" id="2.160.20.10:FF:000023">
    <property type="entry name" value="Exo-beta-1,3-glucanase Exg0"/>
    <property type="match status" value="1"/>
</dbReference>
<gene>
    <name evidence="2" type="ORF">GQ43DRAFT_451043</name>
</gene>
<keyword evidence="3" id="KW-1185">Reference proteome</keyword>